<dbReference type="RefSeq" id="WP_327598311.1">
    <property type="nucleotide sequence ID" value="NZ_JAYXHS010000001.1"/>
</dbReference>
<dbReference type="Proteomes" id="UP001331561">
    <property type="component" value="Unassembled WGS sequence"/>
</dbReference>
<comment type="caution">
    <text evidence="1">The sequence shown here is derived from an EMBL/GenBank/DDBJ whole genome shotgun (WGS) entry which is preliminary data.</text>
</comment>
<name>A0ABU6K128_9RHOO</name>
<gene>
    <name evidence="1" type="ORF">VVD49_06440</name>
</gene>
<keyword evidence="2" id="KW-1185">Reference proteome</keyword>
<evidence type="ECO:0000313" key="1">
    <source>
        <dbReference type="EMBL" id="MEC5385354.1"/>
    </source>
</evidence>
<evidence type="ECO:0000313" key="2">
    <source>
        <dbReference type="Proteomes" id="UP001331561"/>
    </source>
</evidence>
<dbReference type="SUPFAM" id="SSF48452">
    <property type="entry name" value="TPR-like"/>
    <property type="match status" value="2"/>
</dbReference>
<accession>A0ABU6K128</accession>
<protein>
    <recommendedName>
        <fullName evidence="3">Tetratricopeptide repeat protein</fullName>
    </recommendedName>
</protein>
<dbReference type="EMBL" id="JAYXHS010000001">
    <property type="protein sequence ID" value="MEC5385354.1"/>
    <property type="molecule type" value="Genomic_DNA"/>
</dbReference>
<proteinExistence type="predicted"/>
<organism evidence="1 2">
    <name type="scientific">Uliginosibacterium silvisoli</name>
    <dbReference type="NCBI Taxonomy" id="3114758"/>
    <lineage>
        <taxon>Bacteria</taxon>
        <taxon>Pseudomonadati</taxon>
        <taxon>Pseudomonadota</taxon>
        <taxon>Betaproteobacteria</taxon>
        <taxon>Rhodocyclales</taxon>
        <taxon>Zoogloeaceae</taxon>
        <taxon>Uliginosibacterium</taxon>
    </lineage>
</organism>
<dbReference type="InterPro" id="IPR011990">
    <property type="entry name" value="TPR-like_helical_dom_sf"/>
</dbReference>
<evidence type="ECO:0008006" key="3">
    <source>
        <dbReference type="Google" id="ProtNLM"/>
    </source>
</evidence>
<sequence length="342" mass="36061">MPDKLQTSTVKLLEARRRDEPEALAEALARHANELIRHARVEEARVELEEAVGIHRALEHSEDEARCMQMVASLCRLGGKVDEAVRWARDALELVDNAGPIAVATWSELGEIELARGDTAASATAFATALALGDSAGLGAAARAALLRKHAVALVNNGQHAEAALALNTAHDILTGIGDQTNALRTLIELATTLHYAGEAEKCAVLVRHIIDVAPGLPDYAALADIQLLVAAQGFEKNDPAAALAASYAASEAALRAIVPATYFAASVSASRAANALGDQPEAYRVLATAWVTLADAIGSDAARAWVSPVLSALQTEWGEQVFSDVRARHDAQRRAAMAQQA</sequence>
<reference evidence="1 2" key="1">
    <citation type="submission" date="2024-01" db="EMBL/GenBank/DDBJ databases">
        <title>Uliginosibacterium soil sp. nov.</title>
        <authorList>
            <person name="Lv Y."/>
        </authorList>
    </citation>
    <scope>NUCLEOTIDE SEQUENCE [LARGE SCALE GENOMIC DNA]</scope>
    <source>
        <strain evidence="1 2">H3</strain>
    </source>
</reference>
<dbReference type="Gene3D" id="1.25.40.10">
    <property type="entry name" value="Tetratricopeptide repeat domain"/>
    <property type="match status" value="1"/>
</dbReference>